<evidence type="ECO:0000259" key="3">
    <source>
        <dbReference type="Pfam" id="PF09362"/>
    </source>
</evidence>
<comment type="caution">
    <text evidence="4">The sequence shown here is derived from an EMBL/GenBank/DDBJ whole genome shotgun (WGS) entry which is preliminary data.</text>
</comment>
<feature type="compositionally biased region" description="Basic and acidic residues" evidence="1">
    <location>
        <begin position="180"/>
        <end position="195"/>
    </location>
</feature>
<evidence type="ECO:0000313" key="4">
    <source>
        <dbReference type="EMBL" id="MFD0689912.1"/>
    </source>
</evidence>
<feature type="compositionally biased region" description="Low complexity" evidence="1">
    <location>
        <begin position="199"/>
        <end position="212"/>
    </location>
</feature>
<proteinExistence type="predicted"/>
<dbReference type="EMBL" id="JBHTGP010000018">
    <property type="protein sequence ID" value="MFD0689912.1"/>
    <property type="molecule type" value="Genomic_DNA"/>
</dbReference>
<dbReference type="Proteomes" id="UP001597063">
    <property type="component" value="Unassembled WGS sequence"/>
</dbReference>
<evidence type="ECO:0000313" key="5">
    <source>
        <dbReference type="Proteomes" id="UP001597063"/>
    </source>
</evidence>
<evidence type="ECO:0000256" key="2">
    <source>
        <dbReference type="SAM" id="SignalP"/>
    </source>
</evidence>
<feature type="region of interest" description="Disordered" evidence="1">
    <location>
        <begin position="145"/>
        <end position="230"/>
    </location>
</feature>
<dbReference type="PANTHER" id="PTHR43662:SF3">
    <property type="entry name" value="DOMAIN PROTEIN, PUTATIVE (AFU_ORTHOLOGUE AFUA_6G11970)-RELATED"/>
    <property type="match status" value="1"/>
</dbReference>
<gene>
    <name evidence="4" type="ORF">ACFQZM_35860</name>
</gene>
<protein>
    <submittedName>
        <fullName evidence="4">DUF1996 domain-containing protein</fullName>
    </submittedName>
</protein>
<reference evidence="5" key="1">
    <citation type="journal article" date="2019" name="Int. J. Syst. Evol. Microbiol.">
        <title>The Global Catalogue of Microorganisms (GCM) 10K type strain sequencing project: providing services to taxonomists for standard genome sequencing and annotation.</title>
        <authorList>
            <consortium name="The Broad Institute Genomics Platform"/>
            <consortium name="The Broad Institute Genome Sequencing Center for Infectious Disease"/>
            <person name="Wu L."/>
            <person name="Ma J."/>
        </authorList>
    </citation>
    <scope>NUCLEOTIDE SEQUENCE [LARGE SCALE GENOMIC DNA]</scope>
    <source>
        <strain evidence="5">JCM 9371</strain>
    </source>
</reference>
<dbReference type="InterPro" id="IPR018535">
    <property type="entry name" value="DUF1996"/>
</dbReference>
<sequence length="479" mass="50200">MRDARRTRSALRTRPTLRTAALAAGSGLVLAALPVSGTAASASASASAAQTVTCPSVADRLPAVPARAQAEVDRNLALLDTQIKEANARLVSSAGEGGPNFVQNAILGPLRDKRVATLNRIATAIGRQGTRPEGLDALAACTVSGTPGSASGTPSPTGTAQPGTAQPGTGQPGNGQAGGDARRHPAPEDFIDIRKVPRAPKAARPARGASRGTFTSQCGRNQNGHRNPDNFIVAPGVQNGAHHTHDYVGNLTTDGFSDDESLARGGTTCRRGDKSAYFWPVLRLRSAKDAAQNDQSAADLNIGRIVTPTTVSLQFRGNAAGKVTAMPRFLRIITGDAKSATNGAANARAAWTCTGFTDRVTAAKYPICPRGSRVARVLDFPSCWDGRNTDSANHRTHVVFPAASGACPSGTRPVPQLRMTLTYALNVGRTQIAQGRVYALDSFPEQLHNPVTDHADFENVMPGGLMRRAVQCINRGRRC</sequence>
<evidence type="ECO:0000256" key="1">
    <source>
        <dbReference type="SAM" id="MobiDB-lite"/>
    </source>
</evidence>
<organism evidence="4 5">
    <name type="scientific">Actinomadura fibrosa</name>
    <dbReference type="NCBI Taxonomy" id="111802"/>
    <lineage>
        <taxon>Bacteria</taxon>
        <taxon>Bacillati</taxon>
        <taxon>Actinomycetota</taxon>
        <taxon>Actinomycetes</taxon>
        <taxon>Streptosporangiales</taxon>
        <taxon>Thermomonosporaceae</taxon>
        <taxon>Actinomadura</taxon>
    </lineage>
</organism>
<feature type="chain" id="PRO_5047383188" evidence="2">
    <location>
        <begin position="32"/>
        <end position="479"/>
    </location>
</feature>
<feature type="signal peptide" evidence="2">
    <location>
        <begin position="1"/>
        <end position="31"/>
    </location>
</feature>
<feature type="domain" description="DUF1996" evidence="3">
    <location>
        <begin position="232"/>
        <end position="457"/>
    </location>
</feature>
<dbReference type="PANTHER" id="PTHR43662">
    <property type="match status" value="1"/>
</dbReference>
<keyword evidence="2" id="KW-0732">Signal</keyword>
<accession>A0ABW2XU96</accession>
<dbReference type="Pfam" id="PF09362">
    <property type="entry name" value="DUF1996"/>
    <property type="match status" value="1"/>
</dbReference>
<dbReference type="RefSeq" id="WP_131758986.1">
    <property type="nucleotide sequence ID" value="NZ_CAACUY010000065.1"/>
</dbReference>
<feature type="compositionally biased region" description="Polar residues" evidence="1">
    <location>
        <begin position="213"/>
        <end position="225"/>
    </location>
</feature>
<keyword evidence="5" id="KW-1185">Reference proteome</keyword>
<name>A0ABW2XU96_9ACTN</name>
<feature type="compositionally biased region" description="Low complexity" evidence="1">
    <location>
        <begin position="145"/>
        <end position="169"/>
    </location>
</feature>